<dbReference type="AlphaFoldDB" id="A0A4C1UP21"/>
<evidence type="ECO:0000256" key="1">
    <source>
        <dbReference type="SAM" id="MobiDB-lite"/>
    </source>
</evidence>
<evidence type="ECO:0000313" key="3">
    <source>
        <dbReference type="Proteomes" id="UP000299102"/>
    </source>
</evidence>
<reference evidence="2 3" key="1">
    <citation type="journal article" date="2019" name="Commun. Biol.">
        <title>The bagworm genome reveals a unique fibroin gene that provides high tensile strength.</title>
        <authorList>
            <person name="Kono N."/>
            <person name="Nakamura H."/>
            <person name="Ohtoshi R."/>
            <person name="Tomita M."/>
            <person name="Numata K."/>
            <person name="Arakawa K."/>
        </authorList>
    </citation>
    <scope>NUCLEOTIDE SEQUENCE [LARGE SCALE GENOMIC DNA]</scope>
</reference>
<accession>A0A4C1UP21</accession>
<organism evidence="2 3">
    <name type="scientific">Eumeta variegata</name>
    <name type="common">Bagworm moth</name>
    <name type="synonym">Eumeta japonica</name>
    <dbReference type="NCBI Taxonomy" id="151549"/>
    <lineage>
        <taxon>Eukaryota</taxon>
        <taxon>Metazoa</taxon>
        <taxon>Ecdysozoa</taxon>
        <taxon>Arthropoda</taxon>
        <taxon>Hexapoda</taxon>
        <taxon>Insecta</taxon>
        <taxon>Pterygota</taxon>
        <taxon>Neoptera</taxon>
        <taxon>Endopterygota</taxon>
        <taxon>Lepidoptera</taxon>
        <taxon>Glossata</taxon>
        <taxon>Ditrysia</taxon>
        <taxon>Tineoidea</taxon>
        <taxon>Psychidae</taxon>
        <taxon>Oiketicinae</taxon>
        <taxon>Eumeta</taxon>
    </lineage>
</organism>
<dbReference type="EMBL" id="BGZK01000199">
    <property type="protein sequence ID" value="GBP27797.1"/>
    <property type="molecule type" value="Genomic_DNA"/>
</dbReference>
<feature type="region of interest" description="Disordered" evidence="1">
    <location>
        <begin position="1"/>
        <end position="20"/>
    </location>
</feature>
<proteinExistence type="predicted"/>
<dbReference type="Proteomes" id="UP000299102">
    <property type="component" value="Unassembled WGS sequence"/>
</dbReference>
<feature type="compositionally biased region" description="Low complexity" evidence="1">
    <location>
        <begin position="1"/>
        <end position="14"/>
    </location>
</feature>
<comment type="caution">
    <text evidence="2">The sequence shown here is derived from an EMBL/GenBank/DDBJ whole genome shotgun (WGS) entry which is preliminary data.</text>
</comment>
<evidence type="ECO:0000313" key="2">
    <source>
        <dbReference type="EMBL" id="GBP27797.1"/>
    </source>
</evidence>
<sequence length="111" mass="12295">MKGLRAASTAAASTKRGLSGNEWTMNASPSLMLENAPAGKFIYRTPNPWTCAYIDPFLNRSRRLARGRVLRPSSKSLVRVQPRRLFSLRDVVSSPAGLAELSTTPYRIVFL</sequence>
<keyword evidence="3" id="KW-1185">Reference proteome</keyword>
<protein>
    <submittedName>
        <fullName evidence="2">Uncharacterized protein</fullName>
    </submittedName>
</protein>
<name>A0A4C1UP21_EUMVA</name>
<gene>
    <name evidence="2" type="ORF">EVAR_94201_1</name>
</gene>